<accession>A0ABR8JRL5</accession>
<name>A0ABR8JRL5_9BACT</name>
<gene>
    <name evidence="3" type="ORF">IC234_10815</name>
</gene>
<comment type="caution">
    <text evidence="3">The sequence shown here is derived from an EMBL/GenBank/DDBJ whole genome shotgun (WGS) entry which is preliminary data.</text>
</comment>
<evidence type="ECO:0008006" key="5">
    <source>
        <dbReference type="Google" id="ProtNLM"/>
    </source>
</evidence>
<evidence type="ECO:0000313" key="4">
    <source>
        <dbReference type="Proteomes" id="UP000606003"/>
    </source>
</evidence>
<evidence type="ECO:0000313" key="3">
    <source>
        <dbReference type="EMBL" id="MBD2722614.1"/>
    </source>
</evidence>
<feature type="region of interest" description="Disordered" evidence="1">
    <location>
        <begin position="28"/>
        <end position="72"/>
    </location>
</feature>
<feature type="compositionally biased region" description="Polar residues" evidence="1">
    <location>
        <begin position="41"/>
        <end position="72"/>
    </location>
</feature>
<proteinExistence type="predicted"/>
<dbReference type="RefSeq" id="WP_190924367.1">
    <property type="nucleotide sequence ID" value="NZ_JACXAC010000003.1"/>
</dbReference>
<dbReference type="EMBL" id="JACXAC010000003">
    <property type="protein sequence ID" value="MBD2722614.1"/>
    <property type="molecule type" value="Genomic_DNA"/>
</dbReference>
<evidence type="ECO:0000256" key="1">
    <source>
        <dbReference type="SAM" id="MobiDB-lite"/>
    </source>
</evidence>
<dbReference type="PROSITE" id="PS51257">
    <property type="entry name" value="PROKAR_LIPOPROTEIN"/>
    <property type="match status" value="1"/>
</dbReference>
<sequence length="72" mass="7142">MKVSVFRPAAVACLLSLAGGLSLSSCNSEPKATDADKTATVVDSETNAASDSAATTVRADSSAMGTDSTMAK</sequence>
<dbReference type="Proteomes" id="UP000606003">
    <property type="component" value="Unassembled WGS sequence"/>
</dbReference>
<keyword evidence="4" id="KW-1185">Reference proteome</keyword>
<feature type="signal peptide" evidence="2">
    <location>
        <begin position="1"/>
        <end position="18"/>
    </location>
</feature>
<keyword evidence="2" id="KW-0732">Signal</keyword>
<evidence type="ECO:0000256" key="2">
    <source>
        <dbReference type="SAM" id="SignalP"/>
    </source>
</evidence>
<organism evidence="3 4">
    <name type="scientific">Hymenobacter armeniacus</name>
    <dbReference type="NCBI Taxonomy" id="2771358"/>
    <lineage>
        <taxon>Bacteria</taxon>
        <taxon>Pseudomonadati</taxon>
        <taxon>Bacteroidota</taxon>
        <taxon>Cytophagia</taxon>
        <taxon>Cytophagales</taxon>
        <taxon>Hymenobacteraceae</taxon>
        <taxon>Hymenobacter</taxon>
    </lineage>
</organism>
<feature type="chain" id="PRO_5046344366" description="Entericidin" evidence="2">
    <location>
        <begin position="19"/>
        <end position="72"/>
    </location>
</feature>
<protein>
    <recommendedName>
        <fullName evidence="5">Entericidin</fullName>
    </recommendedName>
</protein>
<reference evidence="3 4" key="1">
    <citation type="submission" date="2020-09" db="EMBL/GenBank/DDBJ databases">
        <authorList>
            <person name="Kim M.K."/>
        </authorList>
    </citation>
    <scope>NUCLEOTIDE SEQUENCE [LARGE SCALE GENOMIC DNA]</scope>
    <source>
        <strain evidence="3 4">BT189</strain>
    </source>
</reference>